<keyword evidence="5" id="KW-1185">Reference proteome</keyword>
<dbReference type="GO" id="GO:0006310">
    <property type="term" value="P:DNA recombination"/>
    <property type="evidence" value="ECO:0007669"/>
    <property type="project" value="InterPro"/>
</dbReference>
<dbReference type="InterPro" id="IPR014751">
    <property type="entry name" value="XRCC4-like_C"/>
</dbReference>
<dbReference type="OrthoDB" id="8064436at2759"/>
<feature type="region of interest" description="Disordered" evidence="1">
    <location>
        <begin position="298"/>
        <end position="332"/>
    </location>
</feature>
<feature type="region of interest" description="Disordered" evidence="1">
    <location>
        <begin position="214"/>
        <end position="256"/>
    </location>
</feature>
<dbReference type="Pfam" id="PF06632">
    <property type="entry name" value="XRCC4"/>
    <property type="match status" value="1"/>
</dbReference>
<dbReference type="GO" id="GO:0003677">
    <property type="term" value="F:DNA binding"/>
    <property type="evidence" value="ECO:0007669"/>
    <property type="project" value="InterPro"/>
</dbReference>
<dbReference type="PANTHER" id="PTHR28559">
    <property type="entry name" value="DNA REPAIR PROTEIN XRCC4"/>
    <property type="match status" value="1"/>
</dbReference>
<dbReference type="InterPro" id="IPR010585">
    <property type="entry name" value="DNA_repair_prot_XRCC4"/>
</dbReference>
<dbReference type="InterPro" id="IPR053961">
    <property type="entry name" value="XRCC4_N"/>
</dbReference>
<dbReference type="EnsemblPlants" id="Pp3c14_21160V3.2">
    <property type="protein sequence ID" value="Pp3c14_21160V3.2"/>
    <property type="gene ID" value="Pp3c14_21160"/>
</dbReference>
<dbReference type="RefSeq" id="XP_024395185.1">
    <property type="nucleotide sequence ID" value="XM_024539417.2"/>
</dbReference>
<dbReference type="SUPFAM" id="SSF58022">
    <property type="entry name" value="XRCC4, C-terminal oligomerization domain"/>
    <property type="match status" value="1"/>
</dbReference>
<dbReference type="OMA" id="TCVRIEA"/>
<evidence type="ECO:0000313" key="5">
    <source>
        <dbReference type="Proteomes" id="UP000006727"/>
    </source>
</evidence>
<dbReference type="EnsemblPlants" id="Pp3c14_21160V3.1">
    <property type="protein sequence ID" value="Pp3c14_21160V3.1"/>
    <property type="gene ID" value="Pp3c14_21160"/>
</dbReference>
<reference evidence="3 5" key="2">
    <citation type="journal article" date="2018" name="Plant J.">
        <title>The Physcomitrella patens chromosome-scale assembly reveals moss genome structure and evolution.</title>
        <authorList>
            <person name="Lang D."/>
            <person name="Ullrich K.K."/>
            <person name="Murat F."/>
            <person name="Fuchs J."/>
            <person name="Jenkins J."/>
            <person name="Haas F.B."/>
            <person name="Piednoel M."/>
            <person name="Gundlach H."/>
            <person name="Van Bel M."/>
            <person name="Meyberg R."/>
            <person name="Vives C."/>
            <person name="Morata J."/>
            <person name="Symeonidi A."/>
            <person name="Hiss M."/>
            <person name="Muchero W."/>
            <person name="Kamisugi Y."/>
            <person name="Saleh O."/>
            <person name="Blanc G."/>
            <person name="Decker E.L."/>
            <person name="van Gessel N."/>
            <person name="Grimwood J."/>
            <person name="Hayes R.D."/>
            <person name="Graham S.W."/>
            <person name="Gunter L.E."/>
            <person name="McDaniel S.F."/>
            <person name="Hoernstein S.N.W."/>
            <person name="Larsson A."/>
            <person name="Li F.W."/>
            <person name="Perroud P.F."/>
            <person name="Phillips J."/>
            <person name="Ranjan P."/>
            <person name="Rokshar D.S."/>
            <person name="Rothfels C.J."/>
            <person name="Schneider L."/>
            <person name="Shu S."/>
            <person name="Stevenson D.W."/>
            <person name="Thummler F."/>
            <person name="Tillich M."/>
            <person name="Villarreal Aguilar J.C."/>
            <person name="Widiez T."/>
            <person name="Wong G.K."/>
            <person name="Wymore A."/>
            <person name="Zhang Y."/>
            <person name="Zimmer A.D."/>
            <person name="Quatrano R.S."/>
            <person name="Mayer K.F.X."/>
            <person name="Goodstein D."/>
            <person name="Casacuberta J.M."/>
            <person name="Vandepoele K."/>
            <person name="Reski R."/>
            <person name="Cuming A.C."/>
            <person name="Tuskan G.A."/>
            <person name="Maumus F."/>
            <person name="Salse J."/>
            <person name="Schmutz J."/>
            <person name="Rensing S.A."/>
        </authorList>
    </citation>
    <scope>NUCLEOTIDE SEQUENCE [LARGE SCALE GENOMIC DNA]</scope>
    <source>
        <strain evidence="4 5">cv. Gransden 2004</strain>
    </source>
</reference>
<dbReference type="PANTHER" id="PTHR28559:SF1">
    <property type="entry name" value="DNA REPAIR PROTEIN XRCC4"/>
    <property type="match status" value="1"/>
</dbReference>
<dbReference type="EMBL" id="ABEU02000014">
    <property type="protein sequence ID" value="PNR41413.1"/>
    <property type="molecule type" value="Genomic_DNA"/>
</dbReference>
<protein>
    <recommendedName>
        <fullName evidence="2">XRCC4 N-terminal domain-containing protein</fullName>
    </recommendedName>
</protein>
<dbReference type="Proteomes" id="UP000006727">
    <property type="component" value="Chromosome 14"/>
</dbReference>
<dbReference type="GO" id="GO:0005958">
    <property type="term" value="C:DNA-dependent protein kinase-DNA ligase 4 complex"/>
    <property type="evidence" value="ECO:0000318"/>
    <property type="project" value="GO_Central"/>
</dbReference>
<organism evidence="3">
    <name type="scientific">Physcomitrium patens</name>
    <name type="common">Spreading-leaved earth moss</name>
    <name type="synonym">Physcomitrella patens</name>
    <dbReference type="NCBI Taxonomy" id="3218"/>
    <lineage>
        <taxon>Eukaryota</taxon>
        <taxon>Viridiplantae</taxon>
        <taxon>Streptophyta</taxon>
        <taxon>Embryophyta</taxon>
        <taxon>Bryophyta</taxon>
        <taxon>Bryophytina</taxon>
        <taxon>Bryopsida</taxon>
        <taxon>Funariidae</taxon>
        <taxon>Funariales</taxon>
        <taxon>Funariaceae</taxon>
        <taxon>Physcomitrium</taxon>
    </lineage>
</organism>
<feature type="compositionally biased region" description="Basic and acidic residues" evidence="1">
    <location>
        <begin position="214"/>
        <end position="227"/>
    </location>
</feature>
<accession>A0A2K1JIP7</accession>
<evidence type="ECO:0000313" key="4">
    <source>
        <dbReference type="EnsemblPlants" id="Pp3c14_21160V3.1"/>
    </source>
</evidence>
<dbReference type="STRING" id="3218.A0A2K1JIP7"/>
<dbReference type="PaxDb" id="3218-PP1S34_261V6.1"/>
<dbReference type="GO" id="GO:0006303">
    <property type="term" value="P:double-strand break repair via nonhomologous end joining"/>
    <property type="evidence" value="ECO:0000318"/>
    <property type="project" value="GO_Central"/>
</dbReference>
<dbReference type="Gramene" id="Pp3c14_21160V3.1">
    <property type="protein sequence ID" value="Pp3c14_21160V3.1"/>
    <property type="gene ID" value="Pp3c14_21160"/>
</dbReference>
<feature type="domain" description="XRCC4 N-terminal" evidence="2">
    <location>
        <begin position="27"/>
        <end position="109"/>
    </location>
</feature>
<name>A0A2K1JIP7_PHYPA</name>
<gene>
    <name evidence="4" type="primary">LOC112291661</name>
    <name evidence="3" type="ORF">PHYPA_018816</name>
</gene>
<dbReference type="GO" id="GO:0010165">
    <property type="term" value="P:response to X-ray"/>
    <property type="evidence" value="ECO:0000318"/>
    <property type="project" value="GO_Central"/>
</dbReference>
<evidence type="ECO:0000313" key="3">
    <source>
        <dbReference type="EMBL" id="PNR41413.1"/>
    </source>
</evidence>
<dbReference type="AlphaFoldDB" id="A0A2K1JIP7"/>
<dbReference type="Gene3D" id="1.20.5.370">
    <property type="match status" value="1"/>
</dbReference>
<dbReference type="GeneID" id="112291661"/>
<reference evidence="3 5" key="1">
    <citation type="journal article" date="2008" name="Science">
        <title>The Physcomitrella genome reveals evolutionary insights into the conquest of land by plants.</title>
        <authorList>
            <person name="Rensing S."/>
            <person name="Lang D."/>
            <person name="Zimmer A."/>
            <person name="Terry A."/>
            <person name="Salamov A."/>
            <person name="Shapiro H."/>
            <person name="Nishiyama T."/>
            <person name="Perroud P.-F."/>
            <person name="Lindquist E."/>
            <person name="Kamisugi Y."/>
            <person name="Tanahashi T."/>
            <person name="Sakakibara K."/>
            <person name="Fujita T."/>
            <person name="Oishi K."/>
            <person name="Shin-I T."/>
            <person name="Kuroki Y."/>
            <person name="Toyoda A."/>
            <person name="Suzuki Y."/>
            <person name="Hashimoto A."/>
            <person name="Yamaguchi K."/>
            <person name="Sugano A."/>
            <person name="Kohara Y."/>
            <person name="Fujiyama A."/>
            <person name="Anterola A."/>
            <person name="Aoki S."/>
            <person name="Ashton N."/>
            <person name="Barbazuk W.B."/>
            <person name="Barker E."/>
            <person name="Bennetzen J."/>
            <person name="Bezanilla M."/>
            <person name="Blankenship R."/>
            <person name="Cho S.H."/>
            <person name="Dutcher S."/>
            <person name="Estelle M."/>
            <person name="Fawcett J.A."/>
            <person name="Gundlach H."/>
            <person name="Hanada K."/>
            <person name="Heyl A."/>
            <person name="Hicks K.A."/>
            <person name="Hugh J."/>
            <person name="Lohr M."/>
            <person name="Mayer K."/>
            <person name="Melkozernov A."/>
            <person name="Murata T."/>
            <person name="Nelson D."/>
            <person name="Pils B."/>
            <person name="Prigge M."/>
            <person name="Reiss B."/>
            <person name="Renner T."/>
            <person name="Rombauts S."/>
            <person name="Rushton P."/>
            <person name="Sanderfoot A."/>
            <person name="Schween G."/>
            <person name="Shiu S.-H."/>
            <person name="Stueber K."/>
            <person name="Theodoulou F.L."/>
            <person name="Tu H."/>
            <person name="Van de Peer Y."/>
            <person name="Verrier P.J."/>
            <person name="Waters E."/>
            <person name="Wood A."/>
            <person name="Yang L."/>
            <person name="Cove D."/>
            <person name="Cuming A."/>
            <person name="Hasebe M."/>
            <person name="Lucas S."/>
            <person name="Mishler D.B."/>
            <person name="Reski R."/>
            <person name="Grigoriev I."/>
            <person name="Quatrano R.S."/>
            <person name="Boore J.L."/>
        </authorList>
    </citation>
    <scope>NUCLEOTIDE SEQUENCE [LARGE SCALE GENOMIC DNA]</scope>
    <source>
        <strain evidence="4 5">cv. Gransden 2004</strain>
    </source>
</reference>
<evidence type="ECO:0000256" key="1">
    <source>
        <dbReference type="SAM" id="MobiDB-lite"/>
    </source>
</evidence>
<dbReference type="GO" id="GO:0032807">
    <property type="term" value="C:DNA ligase IV complex"/>
    <property type="evidence" value="ECO:0000318"/>
    <property type="project" value="GO_Central"/>
</dbReference>
<proteinExistence type="predicted"/>
<reference evidence="4" key="3">
    <citation type="submission" date="2020-12" db="UniProtKB">
        <authorList>
            <consortium name="EnsemblPlants"/>
        </authorList>
    </citation>
    <scope>IDENTIFICATION</scope>
</reference>
<sequence length="332" mass="38460">MAEFDNKTCTRLEVQECIENRNLNKSLFVKSEWKPTRLDPMSFFLFVSDGQRAWTFDGSESFVKERAEAWDKKPRWVMEKIQFYLSVAQPGVNYRFTKIRDLHRKLSFDVQDKESDLYLTANLSMLSASDPERITCDLLEFLHDSNCRLTESFLKKCRDYDRLRSESEVLVEQNKRFKDLKSQTQEVMYKKFVAVLNSKKAKLKELKKELEHCKDKQNVNENNDRGDTTSSSDDEEDESDHQLPSPSERFEGGERSGERLISLDARKQCPIATSAANVVHADPDATQPILDEIENDFLIPDLPPKDDGRSSAVSALLQDTPYTGLPRKRRRN</sequence>
<evidence type="ECO:0000259" key="2">
    <source>
        <dbReference type="Pfam" id="PF06632"/>
    </source>
</evidence>
<dbReference type="Gramene" id="Pp3c14_21160V3.2">
    <property type="protein sequence ID" value="Pp3c14_21160V3.2"/>
    <property type="gene ID" value="Pp3c14_21160"/>
</dbReference>